<organism evidence="20 21">
    <name type="scientific">Durusdinium trenchii</name>
    <dbReference type="NCBI Taxonomy" id="1381693"/>
    <lineage>
        <taxon>Eukaryota</taxon>
        <taxon>Sar</taxon>
        <taxon>Alveolata</taxon>
        <taxon>Dinophyceae</taxon>
        <taxon>Suessiales</taxon>
        <taxon>Symbiodiniaceae</taxon>
        <taxon>Durusdinium</taxon>
    </lineage>
</organism>
<evidence type="ECO:0000313" key="20">
    <source>
        <dbReference type="EMBL" id="CAK8992627.1"/>
    </source>
</evidence>
<keyword evidence="14" id="KW-0333">Golgi apparatus</keyword>
<comment type="pathway">
    <text evidence="3">Glycan metabolism; chondroitin sulfate biosynthesis.</text>
</comment>
<gene>
    <name evidence="20" type="ORF">CCMP2556_LOCUS2924</name>
</gene>
<dbReference type="Pfam" id="PF02485">
    <property type="entry name" value="Branch"/>
    <property type="match status" value="1"/>
</dbReference>
<evidence type="ECO:0000256" key="16">
    <source>
        <dbReference type="ARBA" id="ARBA00023157"/>
    </source>
</evidence>
<dbReference type="InterPro" id="IPR003406">
    <property type="entry name" value="Glyco_trans_14"/>
</dbReference>
<evidence type="ECO:0000256" key="15">
    <source>
        <dbReference type="ARBA" id="ARBA00023136"/>
    </source>
</evidence>
<evidence type="ECO:0000313" key="21">
    <source>
        <dbReference type="Proteomes" id="UP001642484"/>
    </source>
</evidence>
<evidence type="ECO:0000256" key="17">
    <source>
        <dbReference type="ARBA" id="ARBA00023180"/>
    </source>
</evidence>
<evidence type="ECO:0000256" key="6">
    <source>
        <dbReference type="ARBA" id="ARBA00011972"/>
    </source>
</evidence>
<keyword evidence="11" id="KW-0256">Endoplasmic reticulum</keyword>
<proteinExistence type="inferred from homology"/>
<name>A0ABP0HSG9_9DINO</name>
<keyword evidence="10" id="KW-0479">Metal-binding</keyword>
<comment type="caution">
    <text evidence="20">The sequence shown here is derived from an EMBL/GenBank/DDBJ whole genome shotgun (WGS) entry which is preliminary data.</text>
</comment>
<comment type="subcellular location">
    <subcellularLocation>
        <location evidence="2">Endoplasmic reticulum membrane</location>
        <topology evidence="2">Single-pass type II membrane protein</topology>
    </subcellularLocation>
    <subcellularLocation>
        <location evidence="1">Golgi apparatus membrane</location>
        <topology evidence="1">Single-pass type II membrane protein</topology>
    </subcellularLocation>
</comment>
<dbReference type="InterPro" id="IPR043538">
    <property type="entry name" value="XYLT"/>
</dbReference>
<dbReference type="PANTHER" id="PTHR46025:SF3">
    <property type="entry name" value="XYLOSYLTRANSFERASE OXT"/>
    <property type="match status" value="1"/>
</dbReference>
<reference evidence="20 21" key="1">
    <citation type="submission" date="2024-02" db="EMBL/GenBank/DDBJ databases">
        <authorList>
            <person name="Chen Y."/>
            <person name="Shah S."/>
            <person name="Dougan E. K."/>
            <person name="Thang M."/>
            <person name="Chan C."/>
        </authorList>
    </citation>
    <scope>NUCLEOTIDE SEQUENCE [LARGE SCALE GENOMIC DNA]</scope>
</reference>
<keyword evidence="21" id="KW-1185">Reference proteome</keyword>
<evidence type="ECO:0000256" key="18">
    <source>
        <dbReference type="ARBA" id="ARBA00042865"/>
    </source>
</evidence>
<accession>A0ABP0HSG9</accession>
<evidence type="ECO:0000256" key="14">
    <source>
        <dbReference type="ARBA" id="ARBA00023034"/>
    </source>
</evidence>
<evidence type="ECO:0000256" key="1">
    <source>
        <dbReference type="ARBA" id="ARBA00004323"/>
    </source>
</evidence>
<evidence type="ECO:0000256" key="11">
    <source>
        <dbReference type="ARBA" id="ARBA00022824"/>
    </source>
</evidence>
<keyword evidence="7" id="KW-0328">Glycosyltransferase</keyword>
<keyword evidence="17" id="KW-0325">Glycoprotein</keyword>
<evidence type="ECO:0000256" key="10">
    <source>
        <dbReference type="ARBA" id="ARBA00022723"/>
    </source>
</evidence>
<dbReference type="EC" id="2.4.2.26" evidence="6"/>
<evidence type="ECO:0000256" key="9">
    <source>
        <dbReference type="ARBA" id="ARBA00022692"/>
    </source>
</evidence>
<keyword evidence="16" id="KW-1015">Disulfide bond</keyword>
<evidence type="ECO:0000256" key="2">
    <source>
        <dbReference type="ARBA" id="ARBA00004648"/>
    </source>
</evidence>
<keyword evidence="8" id="KW-0808">Transferase</keyword>
<evidence type="ECO:0000256" key="13">
    <source>
        <dbReference type="ARBA" id="ARBA00022989"/>
    </source>
</evidence>
<comment type="similarity">
    <text evidence="5">Belongs to the glycosyltransferase 14 family. XylT subfamily.</text>
</comment>
<evidence type="ECO:0000256" key="19">
    <source>
        <dbReference type="ARBA" id="ARBA00047847"/>
    </source>
</evidence>
<protein>
    <recommendedName>
        <fullName evidence="6">protein xylosyltransferase</fullName>
        <ecNumber evidence="6">2.4.2.26</ecNumber>
    </recommendedName>
    <alternativeName>
        <fullName evidence="18">Peptide O-xylosyltransferase</fullName>
    </alternativeName>
</protein>
<dbReference type="PANTHER" id="PTHR46025">
    <property type="entry name" value="XYLOSYLTRANSFERASE OXT"/>
    <property type="match status" value="1"/>
</dbReference>
<evidence type="ECO:0000256" key="3">
    <source>
        <dbReference type="ARBA" id="ARBA00004840"/>
    </source>
</evidence>
<evidence type="ECO:0000256" key="8">
    <source>
        <dbReference type="ARBA" id="ARBA00022679"/>
    </source>
</evidence>
<evidence type="ECO:0000256" key="4">
    <source>
        <dbReference type="ARBA" id="ARBA00005093"/>
    </source>
</evidence>
<sequence length="222" mass="24748">MLRDLVRELEMPNVTVISRYRVNRGGVSTLTAWLGGMSWLLEHVSEWDYYINLNDSDYPVAKLESLQRFLWLNQGANFINVGSAYKDCDCGRYLVFECKDELYSIAPELQYPRRPQLQHASGPNLVAITKDMAMYIDRNRNIPGTAVQNVLEDLSILQQPDEKFFQILGLNEPLLPPPRALGLPHLGPAQPGARRCEPGGGGTGAEDAHATLTVAKLLPTPC</sequence>
<keyword evidence="12" id="KW-0735">Signal-anchor</keyword>
<dbReference type="EMBL" id="CAXAMN010001114">
    <property type="protein sequence ID" value="CAK8992627.1"/>
    <property type="molecule type" value="Genomic_DNA"/>
</dbReference>
<evidence type="ECO:0000256" key="12">
    <source>
        <dbReference type="ARBA" id="ARBA00022968"/>
    </source>
</evidence>
<keyword evidence="9" id="KW-0812">Transmembrane</keyword>
<keyword evidence="15" id="KW-0472">Membrane</keyword>
<dbReference type="Proteomes" id="UP001642484">
    <property type="component" value="Unassembled WGS sequence"/>
</dbReference>
<keyword evidence="13" id="KW-1133">Transmembrane helix</keyword>
<evidence type="ECO:0000256" key="5">
    <source>
        <dbReference type="ARBA" id="ARBA00010195"/>
    </source>
</evidence>
<evidence type="ECO:0000256" key="7">
    <source>
        <dbReference type="ARBA" id="ARBA00022676"/>
    </source>
</evidence>
<comment type="catalytic activity">
    <reaction evidence="19">
        <text>UDP-alpha-D-xylose + L-seryl-[protein] = 3-O-(beta-D-xylosyl)-L-seryl-[protein] + UDP + H(+)</text>
        <dbReference type="Rhea" id="RHEA:50192"/>
        <dbReference type="Rhea" id="RHEA-COMP:9863"/>
        <dbReference type="Rhea" id="RHEA-COMP:12567"/>
        <dbReference type="ChEBI" id="CHEBI:15378"/>
        <dbReference type="ChEBI" id="CHEBI:29999"/>
        <dbReference type="ChEBI" id="CHEBI:57632"/>
        <dbReference type="ChEBI" id="CHEBI:58223"/>
        <dbReference type="ChEBI" id="CHEBI:132085"/>
        <dbReference type="EC" id="2.4.2.26"/>
    </reaction>
</comment>
<comment type="pathway">
    <text evidence="4">Glycan metabolism; heparan sulfate biosynthesis.</text>
</comment>